<accession>A0A268P4C1</accession>
<dbReference type="NCBIfam" id="TIGR02829">
    <property type="entry name" value="spore_III_AE"/>
    <property type="match status" value="1"/>
</dbReference>
<gene>
    <name evidence="1" type="primary">spoIIIAE</name>
    <name evidence="1" type="ORF">CHH72_05160</name>
</gene>
<reference evidence="1 2" key="1">
    <citation type="submission" date="2017-07" db="EMBL/GenBank/DDBJ databases">
        <title>Isolation and whole genome analysis of endospore-forming bacteria from heroin.</title>
        <authorList>
            <person name="Kalinowski J."/>
            <person name="Ahrens B."/>
            <person name="Al-Dilaimi A."/>
            <person name="Winkler A."/>
            <person name="Wibberg D."/>
            <person name="Schleenbecker U."/>
            <person name="Ruckert C."/>
            <person name="Wolfel R."/>
            <person name="Grass G."/>
        </authorList>
    </citation>
    <scope>NUCLEOTIDE SEQUENCE [LARGE SCALE GENOMIC DNA]</scope>
    <source>
        <strain evidence="1 2">7539</strain>
    </source>
</reference>
<dbReference type="EMBL" id="NPCC01000005">
    <property type="protein sequence ID" value="PAE90369.1"/>
    <property type="molecule type" value="Genomic_DNA"/>
</dbReference>
<dbReference type="AlphaFoldDB" id="A0A268P4C1"/>
<evidence type="ECO:0000313" key="1">
    <source>
        <dbReference type="EMBL" id="PAE90369.1"/>
    </source>
</evidence>
<dbReference type="RefSeq" id="WP_035201656.1">
    <property type="nucleotide sequence ID" value="NZ_CP012475.1"/>
</dbReference>
<dbReference type="Pfam" id="PF09546">
    <property type="entry name" value="Spore_III_AE"/>
    <property type="match status" value="1"/>
</dbReference>
<protein>
    <submittedName>
        <fullName evidence="1">Stage III sporulation protein AE</fullName>
    </submittedName>
</protein>
<organism evidence="1 2">
    <name type="scientific">Shouchella clausii</name>
    <name type="common">Alkalihalobacillus clausii</name>
    <dbReference type="NCBI Taxonomy" id="79880"/>
    <lineage>
        <taxon>Bacteria</taxon>
        <taxon>Bacillati</taxon>
        <taxon>Bacillota</taxon>
        <taxon>Bacilli</taxon>
        <taxon>Bacillales</taxon>
        <taxon>Bacillaceae</taxon>
        <taxon>Shouchella</taxon>
    </lineage>
</organism>
<sequence length="397" mass="42732">MGSKKIAVSLLFCIVCCFGLQSENAFAEENNVQPPAEELVNEQLNILKLDEIQEYWESVSEEYGGFLPESQKGQLIDFLKGDKQFELKEWGVGLVKYLFHELIVNGKLMGMLLLLTIFSYILQSFQTAFEHQTVSKTAYAVTLLVLAMIAMNGFHTAITYATEAINSMVHFTIALLPLLLAMMASIGGASTSALFHPIIIFLVHTSGLIVNAVVLPLLFISAVLGIVSTFSDHYKVTRLANLFRTGAVGLLGICMTVFLGVVSVQGTTTAAVDGLTLRTAKFIASNFVPVVGRMFTDATDTVASASLLLKNTIGMSGLVILLAICAFPAIKVLSIAFIFQISAAVLQPLGDGAIIDCLGIIGKAVLYVFAALALVGFMFFLAITLMVAASNIAFLMR</sequence>
<evidence type="ECO:0000313" key="2">
    <source>
        <dbReference type="Proteomes" id="UP000216207"/>
    </source>
</evidence>
<proteinExistence type="predicted"/>
<dbReference type="Proteomes" id="UP000216207">
    <property type="component" value="Unassembled WGS sequence"/>
</dbReference>
<name>A0A268P4C1_SHOCL</name>
<comment type="caution">
    <text evidence="1">The sequence shown here is derived from an EMBL/GenBank/DDBJ whole genome shotgun (WGS) entry which is preliminary data.</text>
</comment>
<dbReference type="InterPro" id="IPR014194">
    <property type="entry name" value="Spore_III_AE"/>
</dbReference>